<accession>A0A401W6Y6</accession>
<dbReference type="Proteomes" id="UP000286746">
    <property type="component" value="Unassembled WGS sequence"/>
</dbReference>
<keyword evidence="3" id="KW-1185">Reference proteome</keyword>
<evidence type="ECO:0000313" key="3">
    <source>
        <dbReference type="Proteomes" id="UP000286746"/>
    </source>
</evidence>
<evidence type="ECO:0000256" key="1">
    <source>
        <dbReference type="SAM" id="MobiDB-lite"/>
    </source>
</evidence>
<name>A0A401W6Y6_STREY</name>
<protein>
    <submittedName>
        <fullName evidence="2">Uncharacterized protein</fullName>
    </submittedName>
</protein>
<organism evidence="2 3">
    <name type="scientific">Streptomyces paromomycinus</name>
    <name type="common">Streptomyces rimosus subsp. paromomycinus</name>
    <dbReference type="NCBI Taxonomy" id="92743"/>
    <lineage>
        <taxon>Bacteria</taxon>
        <taxon>Bacillati</taxon>
        <taxon>Actinomycetota</taxon>
        <taxon>Actinomycetes</taxon>
        <taxon>Kitasatosporales</taxon>
        <taxon>Streptomycetaceae</taxon>
        <taxon>Streptomyces</taxon>
    </lineage>
</organism>
<proteinExistence type="predicted"/>
<sequence>MATGERRPVRAAIAAVTAAAGALGLAGCGALLPGGHARQVTPPPPPPGYSYSPSPGYGSPSYEPTYSYSPSPTPEETYDPDGRSDARGSSCRYDLSARRLEYSVSVTNPSLTKTFKYEMAVNWMKARPADGTAFGLHQRSIIVRPGQTETYTATYSYTNTSTRQLWFQCEIRRARKSEL</sequence>
<feature type="compositionally biased region" description="Low complexity" evidence="1">
    <location>
        <begin position="49"/>
        <end position="70"/>
    </location>
</feature>
<dbReference type="RefSeq" id="WP_125055725.1">
    <property type="nucleotide sequence ID" value="NZ_BHZD01000001.1"/>
</dbReference>
<dbReference type="AlphaFoldDB" id="A0A401W6Y6"/>
<gene>
    <name evidence="2" type="ORF">GKJPGBOP_04769</name>
</gene>
<evidence type="ECO:0000313" key="2">
    <source>
        <dbReference type="EMBL" id="GCD45049.1"/>
    </source>
</evidence>
<reference evidence="2 3" key="1">
    <citation type="submission" date="2018-11" db="EMBL/GenBank/DDBJ databases">
        <title>Whole genome sequence of Streptomyces paromomycinus NBRC 15454(T).</title>
        <authorList>
            <person name="Komaki H."/>
            <person name="Tamura T."/>
        </authorList>
    </citation>
    <scope>NUCLEOTIDE SEQUENCE [LARGE SCALE GENOMIC DNA]</scope>
    <source>
        <strain evidence="2 3">NBRC 15454</strain>
    </source>
</reference>
<feature type="region of interest" description="Disordered" evidence="1">
    <location>
        <begin position="33"/>
        <end position="89"/>
    </location>
</feature>
<comment type="caution">
    <text evidence="2">The sequence shown here is derived from an EMBL/GenBank/DDBJ whole genome shotgun (WGS) entry which is preliminary data.</text>
</comment>
<dbReference type="EMBL" id="BHZD01000001">
    <property type="protein sequence ID" value="GCD45049.1"/>
    <property type="molecule type" value="Genomic_DNA"/>
</dbReference>
<dbReference type="PROSITE" id="PS51257">
    <property type="entry name" value="PROKAR_LIPOPROTEIN"/>
    <property type="match status" value="1"/>
</dbReference>